<dbReference type="EMBL" id="FLRD01000083">
    <property type="protein sequence ID" value="SBT35421.1"/>
    <property type="molecule type" value="Genomic_DNA"/>
</dbReference>
<proteinExistence type="predicted"/>
<evidence type="ECO:0000256" key="2">
    <source>
        <dbReference type="SAM" id="SignalP"/>
    </source>
</evidence>
<feature type="region of interest" description="Disordered" evidence="1">
    <location>
        <begin position="408"/>
        <end position="459"/>
    </location>
</feature>
<feature type="compositionally biased region" description="Low complexity" evidence="1">
    <location>
        <begin position="411"/>
        <end position="444"/>
    </location>
</feature>
<dbReference type="InterPro" id="IPR021689">
    <property type="entry name" value="DUF3271"/>
</dbReference>
<reference evidence="4" key="1">
    <citation type="submission" date="2016-05" db="EMBL/GenBank/DDBJ databases">
        <authorList>
            <person name="Naeem Raeece"/>
        </authorList>
    </citation>
    <scope>NUCLEOTIDE SEQUENCE [LARGE SCALE GENOMIC DNA]</scope>
</reference>
<feature type="chain" id="PRO_5008382218" evidence="2">
    <location>
        <begin position="20"/>
        <end position="459"/>
    </location>
</feature>
<dbReference type="AlphaFoldDB" id="A0A1A8YV64"/>
<gene>
    <name evidence="3" type="ORF">POVWA1_027270</name>
</gene>
<dbReference type="Proteomes" id="UP000078555">
    <property type="component" value="Unassembled WGS sequence"/>
</dbReference>
<feature type="signal peptide" evidence="2">
    <location>
        <begin position="1"/>
        <end position="19"/>
    </location>
</feature>
<evidence type="ECO:0000256" key="1">
    <source>
        <dbReference type="SAM" id="MobiDB-lite"/>
    </source>
</evidence>
<protein>
    <submittedName>
        <fullName evidence="3">Parasitophorous vacuolar protein 1, putative (PV1)</fullName>
    </submittedName>
</protein>
<keyword evidence="4" id="KW-1185">Reference proteome</keyword>
<feature type="region of interest" description="Disordered" evidence="1">
    <location>
        <begin position="181"/>
        <end position="238"/>
    </location>
</feature>
<evidence type="ECO:0000313" key="3">
    <source>
        <dbReference type="EMBL" id="SBT35421.1"/>
    </source>
</evidence>
<accession>A0A1A8YV64</accession>
<dbReference type="Pfam" id="PF11675">
    <property type="entry name" value="DUF3271"/>
    <property type="match status" value="1"/>
</dbReference>
<keyword evidence="2" id="KW-0732">Signal</keyword>
<feature type="compositionally biased region" description="Low complexity" evidence="1">
    <location>
        <begin position="181"/>
        <end position="201"/>
    </location>
</feature>
<name>A0A1A8YV64_PLAOA</name>
<feature type="compositionally biased region" description="Low complexity" evidence="1">
    <location>
        <begin position="220"/>
        <end position="229"/>
    </location>
</feature>
<sequence>MMKGALSMLLLLLPTFTFAAGGNDQPLPEEIHHITGKLEAKNGTHEKYLYMINEILQKNDDGYTFNFKNNGYKCALSKFDIIFNNTSKGINSLFIEDNEEVLKEAMDDYKLRLMLDLDKLGPSQLNLKNLKQDFQGTCLKFFGNLRKKFFQVYKNDEIVGVNTDDENNSINWGNRFDGSYDSNNSSDSDALSSSSSSQNNKDLSEVSNDEEDDEEGKGVGENVDNVENNTGSYSFSSHSSQKIIYDGNNVFEENESSVSNNEKEEEAYGPMNKNKALEILLKNTTFVIEGFCTEEEPKEKPFTVFYNSTISRNHIQTACNVNGKNNLRGSAFGANPPLPFQPLNPEEMSKMMTDMLKFFENPHDANNMLLPFFGNKMNFLEALENLGLPQELDIDNIFKDYMNGNGFPQIKGNNKNGNNGNSNGNNNGNNNGSNNGSNNGNNNNPQDNMNDPVDSDEKN</sequence>
<organism evidence="3 4">
    <name type="scientific">Plasmodium ovale wallikeri</name>
    <dbReference type="NCBI Taxonomy" id="864142"/>
    <lineage>
        <taxon>Eukaryota</taxon>
        <taxon>Sar</taxon>
        <taxon>Alveolata</taxon>
        <taxon>Apicomplexa</taxon>
        <taxon>Aconoidasida</taxon>
        <taxon>Haemosporida</taxon>
        <taxon>Plasmodiidae</taxon>
        <taxon>Plasmodium</taxon>
        <taxon>Plasmodium (Plasmodium)</taxon>
    </lineage>
</organism>
<evidence type="ECO:0000313" key="4">
    <source>
        <dbReference type="Proteomes" id="UP000078555"/>
    </source>
</evidence>